<sequence length="328" mass="38660">MEESKFHITFTIDQEKEIKDFFLTNGYVAIRDVLTEAQCNDTVEDINKQMKETNPLFDINNVSTYEHAPIINNFGMHAKRPIFTKQFLENRQNEKIYKAFSLLYGDGDILMNHDRCAFYRPTRGLLIDNKVVDKPEWKTSYIWPNLHLDMHPSSYFRYGDLIKKREMFTYSTTDDFVAENNLYCEPDGLQIQGVINLLDNYEEDGGFQCVPGFPSHYKQWCQDKQNFENTYEEGVYHFSKNDKVDNKYIKNPIRIPVPKGTIILWTQLMSHGSKPNDSNRGRMIQFIKAYPKKIFSKERLKKRSICLKKKFNQIKFTPSKIGRIVFGM</sequence>
<name>A0A3G4ZW66_9VIRU</name>
<organism evidence="1">
    <name type="scientific">Edafosvirus sp</name>
    <dbReference type="NCBI Taxonomy" id="2487765"/>
    <lineage>
        <taxon>Viruses</taxon>
        <taxon>Varidnaviria</taxon>
        <taxon>Bamfordvirae</taxon>
        <taxon>Nucleocytoviricota</taxon>
        <taxon>Megaviricetes</taxon>
        <taxon>Imitervirales</taxon>
        <taxon>Mimiviridae</taxon>
        <taxon>Klosneuvirinae</taxon>
    </lineage>
</organism>
<dbReference type="EMBL" id="MK072072">
    <property type="protein sequence ID" value="AYV78231.1"/>
    <property type="molecule type" value="Genomic_DNA"/>
</dbReference>
<proteinExistence type="predicted"/>
<evidence type="ECO:0000313" key="1">
    <source>
        <dbReference type="EMBL" id="AYV78231.1"/>
    </source>
</evidence>
<gene>
    <name evidence="1" type="ORF">Edafosvirus7_23</name>
</gene>
<dbReference type="SUPFAM" id="SSF51197">
    <property type="entry name" value="Clavaminate synthase-like"/>
    <property type="match status" value="1"/>
</dbReference>
<accession>A0A3G4ZW66</accession>
<dbReference type="PANTHER" id="PTHR31630">
    <property type="entry name" value="PHYTANOYL-COA DIOXYGENASE-RELATED-RELATED"/>
    <property type="match status" value="1"/>
</dbReference>
<dbReference type="PANTHER" id="PTHR31630:SF6">
    <property type="entry name" value="PHYTANOYL-COA DIOXYGENASE-RELATED"/>
    <property type="match status" value="1"/>
</dbReference>
<dbReference type="Pfam" id="PF05721">
    <property type="entry name" value="PhyH"/>
    <property type="match status" value="1"/>
</dbReference>
<dbReference type="InterPro" id="IPR008775">
    <property type="entry name" value="Phytyl_CoA_dOase-like"/>
</dbReference>
<dbReference type="Gene3D" id="2.60.120.620">
    <property type="entry name" value="q2cbj1_9rhob like domain"/>
    <property type="match status" value="1"/>
</dbReference>
<protein>
    <submittedName>
        <fullName evidence="1">WD repeat protein</fullName>
    </submittedName>
</protein>
<reference evidence="1" key="1">
    <citation type="submission" date="2018-10" db="EMBL/GenBank/DDBJ databases">
        <title>Hidden diversity of soil giant viruses.</title>
        <authorList>
            <person name="Schulz F."/>
            <person name="Alteio L."/>
            <person name="Goudeau D."/>
            <person name="Ryan E.M."/>
            <person name="Malmstrom R.R."/>
            <person name="Blanchard J."/>
            <person name="Woyke T."/>
        </authorList>
    </citation>
    <scope>NUCLEOTIDE SEQUENCE</scope>
    <source>
        <strain evidence="1">EDV1</strain>
    </source>
</reference>